<dbReference type="EC" id="3.1.2.4" evidence="2"/>
<protein>
    <recommendedName>
        <fullName evidence="2">3-hydroxyisobutyryl-CoA hydrolase</fullName>
        <ecNumber evidence="2">3.1.2.4</ecNumber>
    </recommendedName>
</protein>
<dbReference type="GO" id="GO:0003860">
    <property type="term" value="F:3-hydroxyisobutyryl-CoA hydrolase activity"/>
    <property type="evidence" value="ECO:0007669"/>
    <property type="project" value="UniProtKB-EC"/>
</dbReference>
<comment type="catalytic activity">
    <reaction evidence="1">
        <text>3-hydroxy-2-methylpropanoyl-CoA + H2O = 3-hydroxy-2-methylpropanoate + CoA + H(+)</text>
        <dbReference type="Rhea" id="RHEA:20888"/>
        <dbReference type="ChEBI" id="CHEBI:11805"/>
        <dbReference type="ChEBI" id="CHEBI:15377"/>
        <dbReference type="ChEBI" id="CHEBI:15378"/>
        <dbReference type="ChEBI" id="CHEBI:57287"/>
        <dbReference type="ChEBI" id="CHEBI:57340"/>
        <dbReference type="EC" id="3.1.2.4"/>
    </reaction>
</comment>
<dbReference type="PANTHER" id="PTHR43176:SF3">
    <property type="entry name" value="3-HYDROXYISOBUTYRYL-COA HYDROLASE, MITOCHONDRIAL"/>
    <property type="match status" value="1"/>
</dbReference>
<dbReference type="Gene3D" id="3.90.226.10">
    <property type="entry name" value="2-enoyl-CoA Hydratase, Chain A, domain 1"/>
    <property type="match status" value="1"/>
</dbReference>
<evidence type="ECO:0000313" key="5">
    <source>
        <dbReference type="EMBL" id="KWU54937.1"/>
    </source>
</evidence>
<dbReference type="Proteomes" id="UP000065797">
    <property type="component" value="Unassembled WGS sequence"/>
</dbReference>
<dbReference type="Pfam" id="PF16113">
    <property type="entry name" value="ECH_2"/>
    <property type="match status" value="1"/>
</dbReference>
<dbReference type="SUPFAM" id="SSF52096">
    <property type="entry name" value="ClpP/crotonase"/>
    <property type="match status" value="1"/>
</dbReference>
<dbReference type="EMBL" id="LRPH01000093">
    <property type="protein sequence ID" value="KWU54937.1"/>
    <property type="molecule type" value="Genomic_DNA"/>
</dbReference>
<comment type="caution">
    <text evidence="5">The sequence shown here is derived from an EMBL/GenBank/DDBJ whole genome shotgun (WGS) entry which is preliminary data.</text>
</comment>
<dbReference type="InterPro" id="IPR029045">
    <property type="entry name" value="ClpP/crotonase-like_dom_sf"/>
</dbReference>
<dbReference type="NCBIfam" id="NF004127">
    <property type="entry name" value="PRK05617.1"/>
    <property type="match status" value="1"/>
</dbReference>
<dbReference type="RefSeq" id="WP_060751730.1">
    <property type="nucleotide sequence ID" value="NZ_LRPH01000093.1"/>
</dbReference>
<dbReference type="CDD" id="cd06558">
    <property type="entry name" value="crotonase-like"/>
    <property type="match status" value="1"/>
</dbReference>
<evidence type="ECO:0000259" key="4">
    <source>
        <dbReference type="Pfam" id="PF16113"/>
    </source>
</evidence>
<gene>
    <name evidence="5" type="ORF">AWW70_25360</name>
</gene>
<evidence type="ECO:0000256" key="3">
    <source>
        <dbReference type="ARBA" id="ARBA00022801"/>
    </source>
</evidence>
<reference evidence="5 6" key="1">
    <citation type="submission" date="2016-01" db="EMBL/GenBank/DDBJ databases">
        <authorList>
            <person name="McClelland M."/>
            <person name="Jain A."/>
            <person name="Saraogi P."/>
            <person name="Mendelson R."/>
            <person name="Westerman R."/>
            <person name="SanMiguel P."/>
            <person name="Csonka L."/>
        </authorList>
    </citation>
    <scope>NUCLEOTIDE SEQUENCE [LARGE SCALE GENOMIC DNA]</scope>
    <source>
        <strain evidence="5 6">PE8-15</strain>
    </source>
</reference>
<keyword evidence="3 5" id="KW-0378">Hydrolase</keyword>
<feature type="domain" description="Enoyl-CoA hydratase/isomerase" evidence="4">
    <location>
        <begin position="15"/>
        <end position="345"/>
    </location>
</feature>
<organism evidence="5 6">
    <name type="scientific">Bacillus mycoides</name>
    <dbReference type="NCBI Taxonomy" id="1405"/>
    <lineage>
        <taxon>Bacteria</taxon>
        <taxon>Bacillati</taxon>
        <taxon>Bacillota</taxon>
        <taxon>Bacilli</taxon>
        <taxon>Bacillales</taxon>
        <taxon>Bacillaceae</taxon>
        <taxon>Bacillus</taxon>
        <taxon>Bacillus cereus group</taxon>
    </lineage>
</organism>
<name>A0A109FUC4_BACMY</name>
<proteinExistence type="predicted"/>
<evidence type="ECO:0000313" key="6">
    <source>
        <dbReference type="Proteomes" id="UP000065797"/>
    </source>
</evidence>
<evidence type="ECO:0000256" key="2">
    <source>
        <dbReference type="ARBA" id="ARBA00011915"/>
    </source>
</evidence>
<dbReference type="InterPro" id="IPR032259">
    <property type="entry name" value="HIBYL-CoA-H"/>
</dbReference>
<evidence type="ECO:0000256" key="1">
    <source>
        <dbReference type="ARBA" id="ARBA00001709"/>
    </source>
</evidence>
<dbReference type="InterPro" id="IPR045004">
    <property type="entry name" value="ECH_dom"/>
</dbReference>
<dbReference type="AlphaFoldDB" id="A0A109FUC4"/>
<dbReference type="PANTHER" id="PTHR43176">
    <property type="entry name" value="3-HYDROXYISOBUTYRYL-COA HYDROLASE-RELATED"/>
    <property type="match status" value="1"/>
</dbReference>
<sequence length="350" mass="39337">MTEHVLFSVGENGVASITLNRPKALNSLSYDMLQPIGQKLKEWEQDERIELIVLKGAGTKGFCAGGDIKTLYEARSNEVALQHAKQFFEEEYEIDIFIYQYKKPIIACLDGIVMGGGVGLTNGATYRIVTERTKWAMPEMNIGFFPDVGAAYFLNKAPGYTGRYVALTASILKAPDVLYINAADYFMTSDSLPNFLTALENVNWKKEDVHTHLKEVIRTFATAPNLDGNLSSSVEEINSHFAFDTIEGIIQSLEKDQSPFAQTTKEKLLSKSPVSLKVTLKQFIDGQEKSVEECFATDLILAKNFMRHEDFFEGVRSVVVDKDQNPNYKYKQLSDVSEEDVNRFFNLLNA</sequence>
<accession>A0A109FUC4</accession>
<dbReference type="GO" id="GO:0006574">
    <property type="term" value="P:L-valine catabolic process"/>
    <property type="evidence" value="ECO:0007669"/>
    <property type="project" value="TreeGrafter"/>
</dbReference>